<feature type="transmembrane region" description="Helical" evidence="1">
    <location>
        <begin position="167"/>
        <end position="185"/>
    </location>
</feature>
<keyword evidence="1" id="KW-0472">Membrane</keyword>
<dbReference type="Proteomes" id="UP000886833">
    <property type="component" value="Unassembled WGS sequence"/>
</dbReference>
<protein>
    <submittedName>
        <fullName evidence="2">VUT family protein</fullName>
    </submittedName>
</protein>
<feature type="transmembrane region" description="Helical" evidence="1">
    <location>
        <begin position="137"/>
        <end position="155"/>
    </location>
</feature>
<evidence type="ECO:0000256" key="1">
    <source>
        <dbReference type="SAM" id="Phobius"/>
    </source>
</evidence>
<reference evidence="2" key="2">
    <citation type="journal article" date="2021" name="PeerJ">
        <title>Extensive microbial diversity within the chicken gut microbiome revealed by metagenomics and culture.</title>
        <authorList>
            <person name="Gilroy R."/>
            <person name="Ravi A."/>
            <person name="Getino M."/>
            <person name="Pursley I."/>
            <person name="Horton D.L."/>
            <person name="Alikhan N.F."/>
            <person name="Baker D."/>
            <person name="Gharbi K."/>
            <person name="Hall N."/>
            <person name="Watson M."/>
            <person name="Adriaenssens E.M."/>
            <person name="Foster-Nyarko E."/>
            <person name="Jarju S."/>
            <person name="Secka A."/>
            <person name="Antonio M."/>
            <person name="Oren A."/>
            <person name="Chaudhuri R.R."/>
            <person name="La Ragione R."/>
            <person name="Hildebrand F."/>
            <person name="Pallen M.J."/>
        </authorList>
    </citation>
    <scope>NUCLEOTIDE SEQUENCE</scope>
    <source>
        <strain evidence="2">CHK195-26880</strain>
    </source>
</reference>
<evidence type="ECO:0000313" key="2">
    <source>
        <dbReference type="EMBL" id="HIT37125.1"/>
    </source>
</evidence>
<accession>A0A9D1G9W9</accession>
<proteinExistence type="predicted"/>
<dbReference type="AlphaFoldDB" id="A0A9D1G9W9"/>
<reference evidence="2" key="1">
    <citation type="submission" date="2020-10" db="EMBL/GenBank/DDBJ databases">
        <authorList>
            <person name="Gilroy R."/>
        </authorList>
    </citation>
    <scope>NUCLEOTIDE SEQUENCE</scope>
    <source>
        <strain evidence="2">CHK195-26880</strain>
    </source>
</reference>
<feature type="transmembrane region" description="Helical" evidence="1">
    <location>
        <begin position="47"/>
        <end position="65"/>
    </location>
</feature>
<feature type="transmembrane region" description="Helical" evidence="1">
    <location>
        <begin position="108"/>
        <end position="125"/>
    </location>
</feature>
<comment type="caution">
    <text evidence="2">The sequence shown here is derived from an EMBL/GenBank/DDBJ whole genome shotgun (WGS) entry which is preliminary data.</text>
</comment>
<sequence length="202" mass="23393">MTKGSARKEVIKTEEVSSWVYILLLTAIAILGWVLGKFEFNIGKASLTFAIFAYPFRYFVANIITKKYGYKETMNGISYSACLMLLFMIVASLLGQRDIDYIPVTGEIFGYLASQMINLTIYYYLYMNTVGNKLSILATYIFAMLVDNLISMLFISRMTMVDAFWRTYFVTILIETIISIILINFDEKKVLPEQTRRKRRKK</sequence>
<dbReference type="EMBL" id="DVKQ01000012">
    <property type="protein sequence ID" value="HIT37125.1"/>
    <property type="molecule type" value="Genomic_DNA"/>
</dbReference>
<feature type="transmembrane region" description="Helical" evidence="1">
    <location>
        <begin position="77"/>
        <end position="96"/>
    </location>
</feature>
<evidence type="ECO:0000313" key="3">
    <source>
        <dbReference type="Proteomes" id="UP000886833"/>
    </source>
</evidence>
<gene>
    <name evidence="2" type="ORF">IAB59_01430</name>
</gene>
<keyword evidence="1" id="KW-0812">Transmembrane</keyword>
<organism evidence="2 3">
    <name type="scientific">Candidatus Onthousia faecipullorum</name>
    <dbReference type="NCBI Taxonomy" id="2840887"/>
    <lineage>
        <taxon>Bacteria</taxon>
        <taxon>Bacillati</taxon>
        <taxon>Bacillota</taxon>
        <taxon>Bacilli</taxon>
        <taxon>Candidatus Onthousia</taxon>
    </lineage>
</organism>
<feature type="transmembrane region" description="Helical" evidence="1">
    <location>
        <begin position="16"/>
        <end position="35"/>
    </location>
</feature>
<keyword evidence="1" id="KW-1133">Transmembrane helix</keyword>
<name>A0A9D1G9W9_9FIRM</name>